<dbReference type="NCBIfam" id="TIGR03619">
    <property type="entry name" value="F420_Rv2161c"/>
    <property type="match status" value="1"/>
</dbReference>
<keyword evidence="2" id="KW-0288">FMN</keyword>
<gene>
    <name evidence="6" type="ORF">UFOPK2810_00552</name>
</gene>
<dbReference type="PANTHER" id="PTHR42847">
    <property type="entry name" value="ALKANESULFONATE MONOOXYGENASE"/>
    <property type="match status" value="1"/>
</dbReference>
<dbReference type="PANTHER" id="PTHR42847:SF4">
    <property type="entry name" value="ALKANESULFONATE MONOOXYGENASE-RELATED"/>
    <property type="match status" value="1"/>
</dbReference>
<keyword evidence="1" id="KW-0285">Flavoprotein</keyword>
<evidence type="ECO:0000259" key="5">
    <source>
        <dbReference type="Pfam" id="PF00296"/>
    </source>
</evidence>
<dbReference type="InterPro" id="IPR036661">
    <property type="entry name" value="Luciferase-like_sf"/>
</dbReference>
<keyword evidence="4" id="KW-0503">Monooxygenase</keyword>
<protein>
    <submittedName>
        <fullName evidence="6">Unannotated protein</fullName>
    </submittedName>
</protein>
<evidence type="ECO:0000256" key="4">
    <source>
        <dbReference type="ARBA" id="ARBA00023033"/>
    </source>
</evidence>
<dbReference type="InterPro" id="IPR019921">
    <property type="entry name" value="Lucif-like_OxRdtase_Rv2161c"/>
</dbReference>
<sequence length="304" mass="32716">MTRVGLSLPQLGGNVSRNVVRGFAERAEELGFGSLFVQQHLFYPLNPASGYSARPGLAVPDAYRSILQPMELLAAVAAWTSTITIGTSILVAGYHRPVDLAQRISTLDVLSGGRTVFGFSVGWSDEEHAQYDVDPRTRGRRADELIDALLACWGSDPVSHEGEFFSIPESDVRPKPVQRPHPPLMSGMRSAAGLRRTAEKFDVWNPASGTLDQHLATFAEIGAMRPSHLAPLTMCWNLFTHPPVEVANLRPLSVDELCEEVAAAAGAGVAAVSVDANFAPSILSEADWLAVPDRLAPLLDAARS</sequence>
<evidence type="ECO:0000313" key="6">
    <source>
        <dbReference type="EMBL" id="CAB4745133.1"/>
    </source>
</evidence>
<evidence type="ECO:0000256" key="3">
    <source>
        <dbReference type="ARBA" id="ARBA00023002"/>
    </source>
</evidence>
<dbReference type="AlphaFoldDB" id="A0A6J6TE79"/>
<reference evidence="6" key="1">
    <citation type="submission" date="2020-05" db="EMBL/GenBank/DDBJ databases">
        <authorList>
            <person name="Chiriac C."/>
            <person name="Salcher M."/>
            <person name="Ghai R."/>
            <person name="Kavagutti S V."/>
        </authorList>
    </citation>
    <scope>NUCLEOTIDE SEQUENCE</scope>
</reference>
<accession>A0A6J6TE79</accession>
<dbReference type="SUPFAM" id="SSF51679">
    <property type="entry name" value="Bacterial luciferase-like"/>
    <property type="match status" value="1"/>
</dbReference>
<name>A0A6J6TE79_9ZZZZ</name>
<organism evidence="6">
    <name type="scientific">freshwater metagenome</name>
    <dbReference type="NCBI Taxonomy" id="449393"/>
    <lineage>
        <taxon>unclassified sequences</taxon>
        <taxon>metagenomes</taxon>
        <taxon>ecological metagenomes</taxon>
    </lineage>
</organism>
<proteinExistence type="predicted"/>
<evidence type="ECO:0000256" key="2">
    <source>
        <dbReference type="ARBA" id="ARBA00022643"/>
    </source>
</evidence>
<evidence type="ECO:0000256" key="1">
    <source>
        <dbReference type="ARBA" id="ARBA00022630"/>
    </source>
</evidence>
<feature type="domain" description="Luciferase-like" evidence="5">
    <location>
        <begin position="20"/>
        <end position="220"/>
    </location>
</feature>
<dbReference type="Pfam" id="PF00296">
    <property type="entry name" value="Bac_luciferase"/>
    <property type="match status" value="1"/>
</dbReference>
<dbReference type="GO" id="GO:0008726">
    <property type="term" value="F:alkanesulfonate monooxygenase activity"/>
    <property type="evidence" value="ECO:0007669"/>
    <property type="project" value="TreeGrafter"/>
</dbReference>
<dbReference type="InterPro" id="IPR011251">
    <property type="entry name" value="Luciferase-like_dom"/>
</dbReference>
<dbReference type="EMBL" id="CAEZYZ010000071">
    <property type="protein sequence ID" value="CAB4745133.1"/>
    <property type="molecule type" value="Genomic_DNA"/>
</dbReference>
<dbReference type="InterPro" id="IPR050172">
    <property type="entry name" value="SsuD_RutA_monooxygenase"/>
</dbReference>
<keyword evidence="3" id="KW-0560">Oxidoreductase</keyword>
<dbReference type="Gene3D" id="3.20.20.30">
    <property type="entry name" value="Luciferase-like domain"/>
    <property type="match status" value="1"/>
</dbReference>
<dbReference type="GO" id="GO:0046306">
    <property type="term" value="P:alkanesulfonate catabolic process"/>
    <property type="evidence" value="ECO:0007669"/>
    <property type="project" value="TreeGrafter"/>
</dbReference>